<organism evidence="1 2">
    <name type="scientific">Citreimonas salinaria</name>
    <dbReference type="NCBI Taxonomy" id="321339"/>
    <lineage>
        <taxon>Bacteria</taxon>
        <taxon>Pseudomonadati</taxon>
        <taxon>Pseudomonadota</taxon>
        <taxon>Alphaproteobacteria</taxon>
        <taxon>Rhodobacterales</taxon>
        <taxon>Roseobacteraceae</taxon>
        <taxon>Citreimonas</taxon>
    </lineage>
</organism>
<reference evidence="1 2" key="1">
    <citation type="submission" date="2016-10" db="EMBL/GenBank/DDBJ databases">
        <authorList>
            <person name="de Groot N.N."/>
        </authorList>
    </citation>
    <scope>NUCLEOTIDE SEQUENCE [LARGE SCALE GENOMIC DNA]</scope>
    <source>
        <strain evidence="1 2">DSM 26880</strain>
    </source>
</reference>
<dbReference type="InterPro" id="IPR021233">
    <property type="entry name" value="DUF2783"/>
</dbReference>
<protein>
    <recommendedName>
        <fullName evidence="3">DUF2783 domain-containing protein</fullName>
    </recommendedName>
</protein>
<sequence>MSALVTSRNIAIPDEAYDLLLTAHEGLTKDESDALNARLILTLFNHVGDLDVIREAIEVARQ</sequence>
<dbReference type="Pfam" id="PF10932">
    <property type="entry name" value="DUF2783"/>
    <property type="match status" value="1"/>
</dbReference>
<accession>A0A1H3FGU3</accession>
<keyword evidence="2" id="KW-1185">Reference proteome</keyword>
<dbReference type="OrthoDB" id="8420594at2"/>
<dbReference type="STRING" id="321339.SAMN05444340_101426"/>
<name>A0A1H3FGU3_9RHOB</name>
<dbReference type="EMBL" id="FNPF01000001">
    <property type="protein sequence ID" value="SDX90150.1"/>
    <property type="molecule type" value="Genomic_DNA"/>
</dbReference>
<evidence type="ECO:0000313" key="1">
    <source>
        <dbReference type="EMBL" id="SDX90150.1"/>
    </source>
</evidence>
<dbReference type="AlphaFoldDB" id="A0A1H3FGU3"/>
<evidence type="ECO:0008006" key="3">
    <source>
        <dbReference type="Google" id="ProtNLM"/>
    </source>
</evidence>
<proteinExistence type="predicted"/>
<dbReference type="Proteomes" id="UP000199286">
    <property type="component" value="Unassembled WGS sequence"/>
</dbReference>
<gene>
    <name evidence="1" type="ORF">SAMN05444340_101426</name>
</gene>
<dbReference type="RefSeq" id="WP_089878449.1">
    <property type="nucleotide sequence ID" value="NZ_FNPF01000001.1"/>
</dbReference>
<evidence type="ECO:0000313" key="2">
    <source>
        <dbReference type="Proteomes" id="UP000199286"/>
    </source>
</evidence>